<sequence length="88" mass="10028">MQQESRKITRGQMKESCHAVCTNTTAITSHRNRTTSTALQTATQQQDDVVVTQSVYQVGKKCVQMLTVSLVSWKRLRMQSVAELRGWR</sequence>
<protein>
    <submittedName>
        <fullName evidence="1">Uncharacterized protein</fullName>
    </submittedName>
</protein>
<reference evidence="1 2" key="1">
    <citation type="submission" date="2019-03" db="EMBL/GenBank/DDBJ databases">
        <title>First draft genome of Liparis tanakae, snailfish: a comprehensive survey of snailfish specific genes.</title>
        <authorList>
            <person name="Kim W."/>
            <person name="Song I."/>
            <person name="Jeong J.-H."/>
            <person name="Kim D."/>
            <person name="Kim S."/>
            <person name="Ryu S."/>
            <person name="Song J.Y."/>
            <person name="Lee S.K."/>
        </authorList>
    </citation>
    <scope>NUCLEOTIDE SEQUENCE [LARGE SCALE GENOMIC DNA]</scope>
    <source>
        <tissue evidence="1">Muscle</tissue>
    </source>
</reference>
<dbReference type="Proteomes" id="UP000314294">
    <property type="component" value="Unassembled WGS sequence"/>
</dbReference>
<keyword evidence="2" id="KW-1185">Reference proteome</keyword>
<proteinExistence type="predicted"/>
<gene>
    <name evidence="1" type="ORF">EYF80_024873</name>
</gene>
<name>A0A4Z2HHX9_9TELE</name>
<comment type="caution">
    <text evidence="1">The sequence shown here is derived from an EMBL/GenBank/DDBJ whole genome shotgun (WGS) entry which is preliminary data.</text>
</comment>
<dbReference type="AlphaFoldDB" id="A0A4Z2HHX9"/>
<organism evidence="1 2">
    <name type="scientific">Liparis tanakae</name>
    <name type="common">Tanaka's snailfish</name>
    <dbReference type="NCBI Taxonomy" id="230148"/>
    <lineage>
        <taxon>Eukaryota</taxon>
        <taxon>Metazoa</taxon>
        <taxon>Chordata</taxon>
        <taxon>Craniata</taxon>
        <taxon>Vertebrata</taxon>
        <taxon>Euteleostomi</taxon>
        <taxon>Actinopterygii</taxon>
        <taxon>Neopterygii</taxon>
        <taxon>Teleostei</taxon>
        <taxon>Neoteleostei</taxon>
        <taxon>Acanthomorphata</taxon>
        <taxon>Eupercaria</taxon>
        <taxon>Perciformes</taxon>
        <taxon>Cottioidei</taxon>
        <taxon>Cottales</taxon>
        <taxon>Liparidae</taxon>
        <taxon>Liparis</taxon>
    </lineage>
</organism>
<accession>A0A4Z2HHX9</accession>
<dbReference type="EMBL" id="SRLO01000244">
    <property type="protein sequence ID" value="TNN64875.1"/>
    <property type="molecule type" value="Genomic_DNA"/>
</dbReference>
<evidence type="ECO:0000313" key="1">
    <source>
        <dbReference type="EMBL" id="TNN64875.1"/>
    </source>
</evidence>
<evidence type="ECO:0000313" key="2">
    <source>
        <dbReference type="Proteomes" id="UP000314294"/>
    </source>
</evidence>